<feature type="region of interest" description="Disordered" evidence="1">
    <location>
        <begin position="1946"/>
        <end position="2004"/>
    </location>
</feature>
<dbReference type="EMBL" id="BLKM01011323">
    <property type="protein sequence ID" value="GFG32796.1"/>
    <property type="molecule type" value="Genomic_DNA"/>
</dbReference>
<feature type="region of interest" description="Disordered" evidence="1">
    <location>
        <begin position="1268"/>
        <end position="1287"/>
    </location>
</feature>
<dbReference type="PANTHER" id="PTHR14918">
    <property type="entry name" value="KICSTOR COMPLEX PROTEIN SZT2"/>
    <property type="match status" value="1"/>
</dbReference>
<comment type="caution">
    <text evidence="2">The sequence shown here is derived from an EMBL/GenBank/DDBJ whole genome shotgun (WGS) entry which is preliminary data.</text>
</comment>
<dbReference type="PANTHER" id="PTHR14918:SF3">
    <property type="entry name" value="KICSTOR COMPLEX PROTEIN SZT2"/>
    <property type="match status" value="1"/>
</dbReference>
<sequence>MDILEARFIYLLMKKEYRISRSIRMQWFLEQLNKTITVPHSEDLSGTSRTQAELNSGSIPEPELKVLSVIPHEQPPEWKPESSHMYKYLVTAHSTVIFLTHNYCIVYCLDMSPSLSAVDIQHGQVMIDGIFASLKKSLDGLTKPFSIPGSNFVFQPEIYVTVIAHTPFFTTPAQQVLVQGWRVTQDNLGSFLKSVQQQLERLEDTVAEVTGIVYDQLEALRVESEKLVGGLFEESSDGEMVPPPAARVPMVAPDAAFVNMLRYGMLALRLLPESSCKSLIVVTDGVVASPDVNVLDSVLAQLRSGTVSCSFLHVGSPFHPHCCSGLVPYVDLMQFVADATCGAYLNMIPAIDCDAGTTVNIYHEKFLMWRFQKVSFSPNASPRAFSNACFYGSHNPHLLRKKQEEDNLATTLLSVLCCRLREGYTIKNINIRDNHVEVGLVLPWKSHIYIDYTVSCQWPPSSSDHPVINVIFYTVFILTVIYGFLIAPYEFLHDITCLLKKPFKSQYRQAVVSRFWTTLKNLSRSDQLLVHLSSFPSNPATYTIPESIRSGMPVFYLPANSSIPVLDMTCPQFAQFWKPLCLLEPSVWKKWLHTHRIGLVLQHDRPLPRHLHSANSSGRFQVIQCRQAAAALYSLLKDWSTFVLIENHSYVKLIHGDSEKPPTSFYILRVTSKPPCIVINVAFLNGTPGYLRYKVITSLRFYVSQQPSPTQQPPRKWSDVNCCVLLQKPIEKILIRYERMPSDFATVVFPDGTTPLAPGSQTKSRTAGGGLLTTLSRYLHHRRWVWAAQSGADVEEEAIARVLATITKMRLQEGFSFAHSAAGIINMVLEVQMQDEEWSDSLRPCMIQYVIFPPHTISSNSKERLVHGSEGDGTDEVDVLEEEGDGELQIITECWIEPQHGLVVNCPPERDYMERLPYHKLADVICRVDAECISSLLTFQHLSLMCRNARVRSPVGISPLNGVARSSPLDPIGYSPNVVTLAEQRIHSIPFAFNVMNILPKCQQAELLFSMFIQDSLSVTADAPNKLLCELLFEKLKQIHDKELPLTSDDCMWFLQLLRARERDGATYSLPIPPPQAHPTICEKFDQHRIPTWRCFLKGISSTHIVLTFVPASYSDLKLLMLPGHSWDTVTKRASESLDRIRTGSMDSKVKIRHPFIGPSLRLRDVSTDVEESKGRNVKYPVNMPQKTTTIPPNRTPDLNSDHVHLHVPKYGAITLPVYVYDCPLAVLMDVLVYRDIDSESGNKMCKDIYQDRTFKLPNRMVTDKVGTHTAAKHISPEPKSEDSDGVPDIPSLSQHCKLLSLAYYKVFVFSLFKSLHLNNTIHAFDVQAAVDECKEALIEIDITNFIQVNFSTTDLEPKFPLLLLQTHAPCQQLQLLHKQIKSKFMQILTIMFRPIPSHPEFYFCTPNWEKNQLVSFFSVAIVNLSFILTHFRIIQILSFLFPGIGGMAAGTMWEGQGGLVTPDDGRTSLLSNMDSDSVSDVREEEASQEVSPLFLHLACSVRSREKIRSCSVHVLPTCLGELLQSWDSDEAELDLRELQVTLDILCLTLSEELEVDVVAEDKWKHLSKVPPLISQPVPCGEECSGLQMDECEANRRGDSIEWLMRDEITAFLLDTFPLDKNTLAFVANHVANSPGRPSCLMERVPLQFVFGPERSLQYFLQVIINCLCPVNLYCFLSCGFGDTSSRNGDIGLEREGDKIAAREVSPTRWCAVTAWQRKQQQQQQQGTPGHRSEVSSIVESALDTEDGYAGDSSDSADDCEWLQDLDMRRPSLPKFWLIMKVNPDAVTTYFHCRYDTVKLFAMAPYRNIQRSAVASIKRLCKVVNQTMLLQNLHDTRMCDQLLEQEASEDIWKAGPDGENETQGTHLEASLKFMPGWFSCSVVWETHFALHPRLKTGPGIPGFSRGIQALRTVLNRFSVNNRKNMFVYRDNSGNVFYLRLHESVRSHSKSTPPGGVGRSDTEDNLPGPVSRSSSIASLNARKHAGSAAGIPASGGGVPEEAVNQ</sequence>
<evidence type="ECO:0008006" key="4">
    <source>
        <dbReference type="Google" id="ProtNLM"/>
    </source>
</evidence>
<dbReference type="GO" id="GO:0005777">
    <property type="term" value="C:peroxisome"/>
    <property type="evidence" value="ECO:0007669"/>
    <property type="project" value="InterPro"/>
</dbReference>
<protein>
    <recommendedName>
        <fullName evidence="4">Protein SZT2</fullName>
    </recommendedName>
</protein>
<accession>A0A6L2PKB7</accession>
<dbReference type="InParanoid" id="A0A6L2PKB7"/>
<organism evidence="2 3">
    <name type="scientific">Coptotermes formosanus</name>
    <name type="common">Formosan subterranean termite</name>
    <dbReference type="NCBI Taxonomy" id="36987"/>
    <lineage>
        <taxon>Eukaryota</taxon>
        <taxon>Metazoa</taxon>
        <taxon>Ecdysozoa</taxon>
        <taxon>Arthropoda</taxon>
        <taxon>Hexapoda</taxon>
        <taxon>Insecta</taxon>
        <taxon>Pterygota</taxon>
        <taxon>Neoptera</taxon>
        <taxon>Polyneoptera</taxon>
        <taxon>Dictyoptera</taxon>
        <taxon>Blattodea</taxon>
        <taxon>Blattoidea</taxon>
        <taxon>Termitoidae</taxon>
        <taxon>Rhinotermitidae</taxon>
        <taxon>Coptotermes</taxon>
    </lineage>
</organism>
<dbReference type="Proteomes" id="UP000502823">
    <property type="component" value="Unassembled WGS sequence"/>
</dbReference>
<reference evidence="3" key="1">
    <citation type="submission" date="2020-01" db="EMBL/GenBank/DDBJ databases">
        <title>Draft genome sequence of the Termite Coptotermes fromosanus.</title>
        <authorList>
            <person name="Itakura S."/>
            <person name="Yosikawa Y."/>
            <person name="Umezawa K."/>
        </authorList>
    </citation>
    <scope>NUCLEOTIDE SEQUENCE [LARGE SCALE GENOMIC DNA]</scope>
</reference>
<gene>
    <name evidence="2" type="ORF">Cfor_10356</name>
</gene>
<name>A0A6L2PKB7_COPFO</name>
<evidence type="ECO:0000313" key="2">
    <source>
        <dbReference type="EMBL" id="GFG32796.1"/>
    </source>
</evidence>
<evidence type="ECO:0000256" key="1">
    <source>
        <dbReference type="SAM" id="MobiDB-lite"/>
    </source>
</evidence>
<dbReference type="OrthoDB" id="43547at2759"/>
<feature type="non-terminal residue" evidence="2">
    <location>
        <position position="2004"/>
    </location>
</feature>
<keyword evidence="3" id="KW-1185">Reference proteome</keyword>
<dbReference type="InterPro" id="IPR033228">
    <property type="entry name" value="SZT2"/>
</dbReference>
<evidence type="ECO:0000313" key="3">
    <source>
        <dbReference type="Proteomes" id="UP000502823"/>
    </source>
</evidence>
<proteinExistence type="predicted"/>